<gene>
    <name evidence="1" type="ORF">EJB06_25260</name>
</gene>
<sequence length="112" mass="12216">MDLEPVQSPPAEAAGLFSAYDHGVQGSEAYPDDWMDGGMSHAVDVMDAFSDADWDALMTELDARSSHWLQTCAGMLDQAADTRRATQLLTLLSKSADPDVAYQARDGLRYMT</sequence>
<name>A0A430HFE0_9BURK</name>
<protein>
    <recommendedName>
        <fullName evidence="3">HEAT repeat domain-containing protein</fullName>
    </recommendedName>
</protein>
<reference evidence="1 2" key="1">
    <citation type="submission" date="2018-12" db="EMBL/GenBank/DDBJ databases">
        <authorList>
            <person name="Yang E."/>
        </authorList>
    </citation>
    <scope>NUCLEOTIDE SEQUENCE [LARGE SCALE GENOMIC DNA]</scope>
    <source>
        <strain evidence="1 2">SOD</strain>
    </source>
</reference>
<dbReference type="AlphaFoldDB" id="A0A430HFE0"/>
<comment type="caution">
    <text evidence="1">The sequence shown here is derived from an EMBL/GenBank/DDBJ whole genome shotgun (WGS) entry which is preliminary data.</text>
</comment>
<evidence type="ECO:0000313" key="2">
    <source>
        <dbReference type="Proteomes" id="UP000278085"/>
    </source>
</evidence>
<dbReference type="Proteomes" id="UP000278085">
    <property type="component" value="Unassembled WGS sequence"/>
</dbReference>
<evidence type="ECO:0008006" key="3">
    <source>
        <dbReference type="Google" id="ProtNLM"/>
    </source>
</evidence>
<proteinExistence type="predicted"/>
<accession>A0A430HFE0</accession>
<dbReference type="RefSeq" id="WP_126076793.1">
    <property type="nucleotide sequence ID" value="NZ_CP051166.1"/>
</dbReference>
<keyword evidence="2" id="KW-1185">Reference proteome</keyword>
<evidence type="ECO:0000313" key="1">
    <source>
        <dbReference type="EMBL" id="RSZ56212.1"/>
    </source>
</evidence>
<dbReference type="EMBL" id="RXLQ01000017">
    <property type="protein sequence ID" value="RSZ56212.1"/>
    <property type="molecule type" value="Genomic_DNA"/>
</dbReference>
<organism evidence="1 2">
    <name type="scientific">Massilia atriviolacea</name>
    <dbReference type="NCBI Taxonomy" id="2495579"/>
    <lineage>
        <taxon>Bacteria</taxon>
        <taxon>Pseudomonadati</taxon>
        <taxon>Pseudomonadota</taxon>
        <taxon>Betaproteobacteria</taxon>
        <taxon>Burkholderiales</taxon>
        <taxon>Oxalobacteraceae</taxon>
        <taxon>Telluria group</taxon>
        <taxon>Massilia</taxon>
    </lineage>
</organism>